<keyword evidence="4" id="KW-0472">Membrane</keyword>
<evidence type="ECO:0000313" key="6">
    <source>
        <dbReference type="Proteomes" id="UP000076761"/>
    </source>
</evidence>
<evidence type="ECO:0000256" key="3">
    <source>
        <dbReference type="ARBA" id="ARBA00022525"/>
    </source>
</evidence>
<proteinExistence type="inferred from homology"/>
<evidence type="ECO:0000256" key="1">
    <source>
        <dbReference type="ARBA" id="ARBA00004613"/>
    </source>
</evidence>
<name>A0A165RMC9_9AGAM</name>
<gene>
    <name evidence="5" type="ORF">NEOLEDRAFT_493290</name>
</gene>
<dbReference type="GO" id="GO:0005576">
    <property type="term" value="C:extracellular region"/>
    <property type="evidence" value="ECO:0007669"/>
    <property type="project" value="UniProtKB-SubCell"/>
</dbReference>
<protein>
    <submittedName>
        <fullName evidence="5">Cerato-platanin-domain-containing protein</fullName>
    </submittedName>
</protein>
<feature type="transmembrane region" description="Helical" evidence="4">
    <location>
        <begin position="64"/>
        <end position="82"/>
    </location>
</feature>
<organism evidence="5 6">
    <name type="scientific">Neolentinus lepideus HHB14362 ss-1</name>
    <dbReference type="NCBI Taxonomy" id="1314782"/>
    <lineage>
        <taxon>Eukaryota</taxon>
        <taxon>Fungi</taxon>
        <taxon>Dikarya</taxon>
        <taxon>Basidiomycota</taxon>
        <taxon>Agaricomycotina</taxon>
        <taxon>Agaricomycetes</taxon>
        <taxon>Gloeophyllales</taxon>
        <taxon>Gloeophyllaceae</taxon>
        <taxon>Neolentinus</taxon>
    </lineage>
</organism>
<comment type="subcellular location">
    <subcellularLocation>
        <location evidence="1">Secreted</location>
    </subcellularLocation>
</comment>
<dbReference type="CDD" id="cd22778">
    <property type="entry name" value="DPBB_CEPL-like"/>
    <property type="match status" value="1"/>
</dbReference>
<evidence type="ECO:0000256" key="2">
    <source>
        <dbReference type="ARBA" id="ARBA00010421"/>
    </source>
</evidence>
<keyword evidence="4" id="KW-0812">Transmembrane</keyword>
<dbReference type="EMBL" id="KV425580">
    <property type="protein sequence ID" value="KZT24026.1"/>
    <property type="molecule type" value="Genomic_DNA"/>
</dbReference>
<keyword evidence="6" id="KW-1185">Reference proteome</keyword>
<sequence length="196" mass="20831">MRGAQVRVTVILSSPLSPFSWQLQQSKWRCYINGCCLLSVSPVSADFNHIDDHISQSTQIIMKFFVTLAALVSSAAAITVSYDTAYDNSTQSLSTVSCSDGSNGLLTQGFTTFGSLPDFPYIGGAAAVSGWNSPNCGTCWQLTYNGTNITVLAIDRTDDGFNLSEAAMNNLTDNGATSLGRVDAQATQVDKSQCGL</sequence>
<dbReference type="SUPFAM" id="SSF50685">
    <property type="entry name" value="Barwin-like endoglucanases"/>
    <property type="match status" value="1"/>
</dbReference>
<dbReference type="Gene3D" id="2.40.40.10">
    <property type="entry name" value="RlpA-like domain"/>
    <property type="match status" value="1"/>
</dbReference>
<dbReference type="InterPro" id="IPR036908">
    <property type="entry name" value="RlpA-like_sf"/>
</dbReference>
<evidence type="ECO:0000313" key="5">
    <source>
        <dbReference type="EMBL" id="KZT24026.1"/>
    </source>
</evidence>
<evidence type="ECO:0000256" key="4">
    <source>
        <dbReference type="SAM" id="Phobius"/>
    </source>
</evidence>
<keyword evidence="3" id="KW-0964">Secreted</keyword>
<keyword evidence="4" id="KW-1133">Transmembrane helix</keyword>
<dbReference type="InterPro" id="IPR010829">
    <property type="entry name" value="Cerato-platanin"/>
</dbReference>
<accession>A0A165RMC9</accession>
<reference evidence="5 6" key="1">
    <citation type="journal article" date="2016" name="Mol. Biol. Evol.">
        <title>Comparative Genomics of Early-Diverging Mushroom-Forming Fungi Provides Insights into the Origins of Lignocellulose Decay Capabilities.</title>
        <authorList>
            <person name="Nagy L.G."/>
            <person name="Riley R."/>
            <person name="Tritt A."/>
            <person name="Adam C."/>
            <person name="Daum C."/>
            <person name="Floudas D."/>
            <person name="Sun H."/>
            <person name="Yadav J.S."/>
            <person name="Pangilinan J."/>
            <person name="Larsson K.H."/>
            <person name="Matsuura K."/>
            <person name="Barry K."/>
            <person name="Labutti K."/>
            <person name="Kuo R."/>
            <person name="Ohm R.A."/>
            <person name="Bhattacharya S.S."/>
            <person name="Shirouzu T."/>
            <person name="Yoshinaga Y."/>
            <person name="Martin F.M."/>
            <person name="Grigoriev I.V."/>
            <person name="Hibbett D.S."/>
        </authorList>
    </citation>
    <scope>NUCLEOTIDE SEQUENCE [LARGE SCALE GENOMIC DNA]</scope>
    <source>
        <strain evidence="5 6">HHB14362 ss-1</strain>
    </source>
</reference>
<comment type="similarity">
    <text evidence="2">Belongs to the cerato-platanin family.</text>
</comment>
<dbReference type="InParanoid" id="A0A165RMC9"/>
<dbReference type="Pfam" id="PF07249">
    <property type="entry name" value="Cerato-platanin"/>
    <property type="match status" value="1"/>
</dbReference>
<dbReference type="Proteomes" id="UP000076761">
    <property type="component" value="Unassembled WGS sequence"/>
</dbReference>
<dbReference type="OrthoDB" id="4898945at2759"/>
<dbReference type="AlphaFoldDB" id="A0A165RMC9"/>